<evidence type="ECO:0000259" key="4">
    <source>
        <dbReference type="Pfam" id="PF20268"/>
    </source>
</evidence>
<dbReference type="InterPro" id="IPR039100">
    <property type="entry name" value="Sdo1/SBDS-like"/>
</dbReference>
<dbReference type="SUPFAM" id="SSF54980">
    <property type="entry name" value="EF-G C-terminal domain-like"/>
    <property type="match status" value="1"/>
</dbReference>
<evidence type="ECO:0008006" key="6">
    <source>
        <dbReference type="Google" id="ProtNLM"/>
    </source>
</evidence>
<dbReference type="Pfam" id="PF01172">
    <property type="entry name" value="SBDS_N"/>
    <property type="match status" value="1"/>
</dbReference>
<dbReference type="InterPro" id="IPR036786">
    <property type="entry name" value="Ribosome_mat_SBDS_N_sf"/>
</dbReference>
<dbReference type="SUPFAM" id="SSF109728">
    <property type="entry name" value="Hypothetical protein AF0491, middle domain"/>
    <property type="match status" value="1"/>
</dbReference>
<dbReference type="Gene3D" id="3.30.1250.10">
    <property type="entry name" value="Ribosome maturation protein SBDS, N-terminal domain"/>
    <property type="match status" value="1"/>
</dbReference>
<dbReference type="InterPro" id="IPR002140">
    <property type="entry name" value="Sdo1/SBDS"/>
</dbReference>
<protein>
    <recommendedName>
        <fullName evidence="6">Ribosome assembly factor SBDS</fullName>
    </recommendedName>
</protein>
<feature type="domain" description="Ribosome maturation protein SDO1/SBDS C-terminal" evidence="4">
    <location>
        <begin position="196"/>
        <end position="262"/>
    </location>
</feature>
<dbReference type="Gene3D" id="3.30.70.240">
    <property type="match status" value="1"/>
</dbReference>
<comment type="similarity">
    <text evidence="1">Belongs to the SDO1/SBDS family.</text>
</comment>
<evidence type="ECO:0000313" key="5">
    <source>
        <dbReference type="EMBL" id="KKM90422.1"/>
    </source>
</evidence>
<reference evidence="5" key="1">
    <citation type="journal article" date="2015" name="Nature">
        <title>Complex archaea that bridge the gap between prokaryotes and eukaryotes.</title>
        <authorList>
            <person name="Spang A."/>
            <person name="Saw J.H."/>
            <person name="Jorgensen S.L."/>
            <person name="Zaremba-Niedzwiedzka K."/>
            <person name="Martijn J."/>
            <person name="Lind A.E."/>
            <person name="van Eijk R."/>
            <person name="Schleper C."/>
            <person name="Guy L."/>
            <person name="Ettema T.J."/>
        </authorList>
    </citation>
    <scope>NUCLEOTIDE SEQUENCE</scope>
</reference>
<dbReference type="PANTHER" id="PTHR10927:SF4">
    <property type="entry name" value="RIBOSOME MATURATION PROTEIN SDO1 HOMOLOG"/>
    <property type="match status" value="1"/>
</dbReference>
<dbReference type="InterPro" id="IPR019783">
    <property type="entry name" value="SDO1/SBDS_N"/>
</dbReference>
<dbReference type="NCBIfam" id="TIGR00291">
    <property type="entry name" value="RNA_SBDS"/>
    <property type="match status" value="1"/>
</dbReference>
<dbReference type="InterPro" id="IPR035647">
    <property type="entry name" value="EFG_III/V"/>
</dbReference>
<dbReference type="Pfam" id="PF20268">
    <property type="entry name" value="SBDS_C"/>
    <property type="match status" value="1"/>
</dbReference>
<sequence length="263" mass="30184">MIDRARIDLGGFIIGHIEKSGRVFEMLLDPDKSWEAKKFIREEINKRLKAGKEKSRLTVDEIINNQNIDLELIFESFTVFEDLRRGKKATDGDMEAVFNTTDGITIAGHVLLEGEIQWTKTQRKEEQQKKLKQIITIISKNAINPQNNKPHPYQRIEKSIEEANIKIDLMRSAEEQVDDIIKGIRAIIPIRMEQVEMAIKIPSAFTAKGYNIVAQYVQIKKEEWESDGSWVAIVSLPAGLQMELIDKLNKFTHGRVQTKLLKS</sequence>
<dbReference type="InterPro" id="IPR018978">
    <property type="entry name" value="SDO1/SBDS_central"/>
</dbReference>
<organism evidence="5">
    <name type="scientific">marine sediment metagenome</name>
    <dbReference type="NCBI Taxonomy" id="412755"/>
    <lineage>
        <taxon>unclassified sequences</taxon>
        <taxon>metagenomes</taxon>
        <taxon>ecological metagenomes</taxon>
    </lineage>
</organism>
<dbReference type="SUPFAM" id="SSF89895">
    <property type="entry name" value="FYSH domain"/>
    <property type="match status" value="1"/>
</dbReference>
<dbReference type="InterPro" id="IPR046928">
    <property type="entry name" value="SDO1/SBDS_C"/>
</dbReference>
<proteinExistence type="inferred from homology"/>
<evidence type="ECO:0000259" key="2">
    <source>
        <dbReference type="Pfam" id="PF01172"/>
    </source>
</evidence>
<dbReference type="PANTHER" id="PTHR10927">
    <property type="entry name" value="RIBOSOME MATURATION PROTEIN SBDS"/>
    <property type="match status" value="1"/>
</dbReference>
<dbReference type="Pfam" id="PF09377">
    <property type="entry name" value="SBDS_domain_II"/>
    <property type="match status" value="1"/>
</dbReference>
<comment type="caution">
    <text evidence="5">The sequence shown here is derived from an EMBL/GenBank/DDBJ whole genome shotgun (WGS) entry which is preliminary data.</text>
</comment>
<dbReference type="GO" id="GO:0042256">
    <property type="term" value="P:cytosolic ribosome assembly"/>
    <property type="evidence" value="ECO:0007669"/>
    <property type="project" value="InterPro"/>
</dbReference>
<dbReference type="Gene3D" id="1.10.10.900">
    <property type="entry name" value="SBDS protein C-terminal domain, subdomain 1"/>
    <property type="match status" value="1"/>
</dbReference>
<accession>A0A0F9PAM1</accession>
<evidence type="ECO:0000259" key="3">
    <source>
        <dbReference type="Pfam" id="PF09377"/>
    </source>
</evidence>
<feature type="domain" description="Ribosome maturation protein SDO1/SBDS central" evidence="3">
    <location>
        <begin position="132"/>
        <end position="192"/>
    </location>
</feature>
<dbReference type="EMBL" id="LAZR01006674">
    <property type="protein sequence ID" value="KKM90422.1"/>
    <property type="molecule type" value="Genomic_DNA"/>
</dbReference>
<dbReference type="InterPro" id="IPR037188">
    <property type="entry name" value="Sdo1/SBDS_central_sf"/>
</dbReference>
<name>A0A0F9PAM1_9ZZZZ</name>
<feature type="domain" description="Ribosome maturation protein SDO1/SBDS N-terminal" evidence="2">
    <location>
        <begin position="59"/>
        <end position="124"/>
    </location>
</feature>
<evidence type="ECO:0000256" key="1">
    <source>
        <dbReference type="ARBA" id="ARBA00007433"/>
    </source>
</evidence>
<gene>
    <name evidence="5" type="ORF">LCGC14_1238810</name>
</gene>
<dbReference type="AlphaFoldDB" id="A0A0F9PAM1"/>